<evidence type="ECO:0000259" key="3">
    <source>
        <dbReference type="PROSITE" id="PS50157"/>
    </source>
</evidence>
<organism evidence="4 5">
    <name type="scientific">Yasminevirus sp. GU-2018</name>
    <dbReference type="NCBI Taxonomy" id="2420051"/>
    <lineage>
        <taxon>Viruses</taxon>
        <taxon>Varidnaviria</taxon>
        <taxon>Bamfordvirae</taxon>
        <taxon>Nucleocytoviricota</taxon>
        <taxon>Megaviricetes</taxon>
        <taxon>Imitervirales</taxon>
        <taxon>Mimiviridae</taxon>
        <taxon>Klosneuvirinae</taxon>
        <taxon>Yasminevirus</taxon>
        <taxon>Yasminevirus saudimassiliense</taxon>
    </lineage>
</organism>
<sequence>MAKHVCTECKREFARKENLDNHIKKQACKKLVHFCKFCNKGYTTETSMYRHMRSACKVKKTNDDEKDKIYERLLQVETRCKLVEQENRELQERIKKINKTSVDLSKTTNTVIKGSNNNINTGIINNNTNNIILVGYGKEDLTKLDKSDIMKALQNGYYSTVKLTEAVHFNPKYPEYHNVYISNIKDKYAMMFDGKRWTLTTKEELINQIYEDKKNYIEENFEDFINSLSQSRKRALERWLDTDDEDKKIKEIKDSIKLLLYNSRQLPLKVVGDEDFKIVKHAKVSSSVKSSKAEDVSAEKYVRVVKRKSA</sequence>
<keyword evidence="1" id="KW-0862">Zinc</keyword>
<dbReference type="Gene3D" id="3.30.160.60">
    <property type="entry name" value="Classic Zinc Finger"/>
    <property type="match status" value="1"/>
</dbReference>
<dbReference type="InterPro" id="IPR013087">
    <property type="entry name" value="Znf_C2H2_type"/>
</dbReference>
<keyword evidence="5" id="KW-1185">Reference proteome</keyword>
<dbReference type="GO" id="GO:0008270">
    <property type="term" value="F:zinc ion binding"/>
    <property type="evidence" value="ECO:0007669"/>
    <property type="project" value="UniProtKB-KW"/>
</dbReference>
<name>A0A5K0UBC8_9VIRU</name>
<reference evidence="4 5" key="1">
    <citation type="submission" date="2018-10" db="EMBL/GenBank/DDBJ databases">
        <authorList>
            <consortium name="IHU Genomes"/>
        </authorList>
    </citation>
    <scope>NUCLEOTIDE SEQUENCE [LARGE SCALE GENOMIC DNA]</scope>
    <source>
        <strain evidence="4 5">A1</strain>
    </source>
</reference>
<feature type="domain" description="C2H2-type" evidence="3">
    <location>
        <begin position="4"/>
        <end position="31"/>
    </location>
</feature>
<evidence type="ECO:0000313" key="4">
    <source>
        <dbReference type="EMBL" id="VBB18386.1"/>
    </source>
</evidence>
<dbReference type="InterPro" id="IPR036236">
    <property type="entry name" value="Znf_C2H2_sf"/>
</dbReference>
<dbReference type="Pfam" id="PF00096">
    <property type="entry name" value="zf-C2H2"/>
    <property type="match status" value="1"/>
</dbReference>
<evidence type="ECO:0000256" key="1">
    <source>
        <dbReference type="PROSITE-ProRule" id="PRU00042"/>
    </source>
</evidence>
<keyword evidence="2" id="KW-0175">Coiled coil</keyword>
<feature type="coiled-coil region" evidence="2">
    <location>
        <begin position="73"/>
        <end position="107"/>
    </location>
</feature>
<dbReference type="Proteomes" id="UP000594342">
    <property type="component" value="Unassembled WGS sequence"/>
</dbReference>
<gene>
    <name evidence="4" type="ORF">YASMINEVIRUS_849</name>
</gene>
<accession>A0A5K0UBC8</accession>
<comment type="caution">
    <text evidence="4">The sequence shown here is derived from an EMBL/GenBank/DDBJ whole genome shotgun (WGS) entry which is preliminary data.</text>
</comment>
<protein>
    <recommendedName>
        <fullName evidence="3">C2H2-type domain-containing protein</fullName>
    </recommendedName>
</protein>
<dbReference type="EMBL" id="UPSH01000001">
    <property type="protein sequence ID" value="VBB18386.1"/>
    <property type="molecule type" value="Genomic_DNA"/>
</dbReference>
<evidence type="ECO:0000313" key="5">
    <source>
        <dbReference type="Proteomes" id="UP000594342"/>
    </source>
</evidence>
<proteinExistence type="predicted"/>
<evidence type="ECO:0000256" key="2">
    <source>
        <dbReference type="SAM" id="Coils"/>
    </source>
</evidence>
<keyword evidence="1" id="KW-0863">Zinc-finger</keyword>
<dbReference type="PROSITE" id="PS50157">
    <property type="entry name" value="ZINC_FINGER_C2H2_2"/>
    <property type="match status" value="1"/>
</dbReference>
<keyword evidence="1" id="KW-0479">Metal-binding</keyword>
<dbReference type="SUPFAM" id="SSF57667">
    <property type="entry name" value="beta-beta-alpha zinc fingers"/>
    <property type="match status" value="1"/>
</dbReference>